<sequence>MSKTIPDFSLVTFLPPSKHAKEKPGERTDLFKFFEAVIKSQELEVDQNQLEKMFCIDLTIDTAKLDKRLVGVLGEALVYYMTTWPGWQRSNEYSSGQLQCKEWYERFRQYLIFKSNFIIKNAPKFTEEVCKETKDETIQTDISIQMSEDDKRTAPYILNVSGPPSILNNIVFMEANGHVLIKQHKERPWCDLRMNEILNWPHVSVEVKLPDIYLSRSNVHKFHRYIAVWGDNRVSSDKKIVSHIKKINQDDENELKVYSYDFISNYLNQLTDTLKKLPGVEQARIQELETIFTEYLADIKEVDVYNCTMCTNMSVAYHIGKCKYIRNKKMVSSNSEKKDTEKTSISFYEILTPHMEFALHYFNVLQDMCTKDSITFQSLNRLNKLISKSNNEQEVENLKFLVNSACIVYHCTFCNENFSGPYARYNLTTHFSEKHKDEQAVLCLKCYRQFFIKELAKLRWAHNCV</sequence>
<keyword evidence="2" id="KW-1185">Reference proteome</keyword>
<evidence type="ECO:0000313" key="2">
    <source>
        <dbReference type="Proteomes" id="UP000801492"/>
    </source>
</evidence>
<accession>A0A8K0C3Y6</accession>
<gene>
    <name evidence="1" type="ORF">ILUMI_26885</name>
</gene>
<dbReference type="EMBL" id="VTPC01091193">
    <property type="protein sequence ID" value="KAF2879293.1"/>
    <property type="molecule type" value="Genomic_DNA"/>
</dbReference>
<comment type="caution">
    <text evidence="1">The sequence shown here is derived from an EMBL/GenBank/DDBJ whole genome shotgun (WGS) entry which is preliminary data.</text>
</comment>
<reference evidence="1" key="1">
    <citation type="submission" date="2019-08" db="EMBL/GenBank/DDBJ databases">
        <title>The genome of the North American firefly Photinus pyralis.</title>
        <authorList>
            <consortium name="Photinus pyralis genome working group"/>
            <person name="Fallon T.R."/>
            <person name="Sander Lower S.E."/>
            <person name="Weng J.-K."/>
        </authorList>
    </citation>
    <scope>NUCLEOTIDE SEQUENCE</scope>
    <source>
        <strain evidence="1">TRF0915ILg1</strain>
        <tissue evidence="1">Whole body</tissue>
    </source>
</reference>
<dbReference type="AlphaFoldDB" id="A0A8K0C3Y6"/>
<evidence type="ECO:0000313" key="1">
    <source>
        <dbReference type="EMBL" id="KAF2879293.1"/>
    </source>
</evidence>
<name>A0A8K0C3Y6_IGNLU</name>
<dbReference type="Proteomes" id="UP000801492">
    <property type="component" value="Unassembled WGS sequence"/>
</dbReference>
<organism evidence="1 2">
    <name type="scientific">Ignelater luminosus</name>
    <name type="common">Cucubano</name>
    <name type="synonym">Pyrophorus luminosus</name>
    <dbReference type="NCBI Taxonomy" id="2038154"/>
    <lineage>
        <taxon>Eukaryota</taxon>
        <taxon>Metazoa</taxon>
        <taxon>Ecdysozoa</taxon>
        <taxon>Arthropoda</taxon>
        <taxon>Hexapoda</taxon>
        <taxon>Insecta</taxon>
        <taxon>Pterygota</taxon>
        <taxon>Neoptera</taxon>
        <taxon>Endopterygota</taxon>
        <taxon>Coleoptera</taxon>
        <taxon>Polyphaga</taxon>
        <taxon>Elateriformia</taxon>
        <taxon>Elateroidea</taxon>
        <taxon>Elateridae</taxon>
        <taxon>Agrypninae</taxon>
        <taxon>Pyrophorini</taxon>
        <taxon>Ignelater</taxon>
    </lineage>
</organism>
<proteinExistence type="predicted"/>
<dbReference type="OrthoDB" id="6746426at2759"/>
<protein>
    <submittedName>
        <fullName evidence="1">Uncharacterized protein</fullName>
    </submittedName>
</protein>